<organism evidence="1">
    <name type="scientific">Salmonella diarizonae</name>
    <dbReference type="NCBI Taxonomy" id="59204"/>
    <lineage>
        <taxon>Bacteria</taxon>
        <taxon>Pseudomonadati</taxon>
        <taxon>Pseudomonadota</taxon>
        <taxon>Gammaproteobacteria</taxon>
        <taxon>Enterobacterales</taxon>
        <taxon>Enterobacteriaceae</taxon>
        <taxon>Salmonella</taxon>
    </lineage>
</organism>
<name>A0A6C8Y089_SALDZ</name>
<protein>
    <submittedName>
        <fullName evidence="1">Uncharacterized protein</fullName>
    </submittedName>
</protein>
<evidence type="ECO:0000313" key="1">
    <source>
        <dbReference type="EMBL" id="MIE71801.1"/>
    </source>
</evidence>
<reference evidence="1" key="1">
    <citation type="submission" date="2018-08" db="EMBL/GenBank/DDBJ databases">
        <authorList>
            <consortium name="GenomeTrakr network: Whole genome sequencing for foodborne pathogen traceback"/>
        </authorList>
    </citation>
    <scope>NUCLEOTIDE SEQUENCE [LARGE SCALE GENOMIC DNA]</scope>
    <source>
        <strain evidence="1">FMA0132</strain>
    </source>
</reference>
<dbReference type="AlphaFoldDB" id="A0A6C8Y089"/>
<comment type="caution">
    <text evidence="1">The sequence shown here is derived from an EMBL/GenBank/DDBJ whole genome shotgun (WGS) entry which is preliminary data.</text>
</comment>
<sequence length="64" mass="7230">MQLLRLQHRADEYSSLLLRSIVAMNFSGQAVYEPSGEQSPAFTRRAGRLRQGHGTVVDRKKSEV</sequence>
<dbReference type="Proteomes" id="UP000885362">
    <property type="component" value="Unassembled WGS sequence"/>
</dbReference>
<gene>
    <name evidence="1" type="ORF">EL06_20860</name>
</gene>
<dbReference type="EMBL" id="RSHK01000024">
    <property type="protein sequence ID" value="MIE71801.1"/>
    <property type="molecule type" value="Genomic_DNA"/>
</dbReference>
<proteinExistence type="predicted"/>
<accession>A0A6C8Y089</accession>